<dbReference type="Proteomes" id="UP001321526">
    <property type="component" value="Chromosome"/>
</dbReference>
<dbReference type="Pfam" id="PF02219">
    <property type="entry name" value="MTHFR"/>
    <property type="match status" value="1"/>
</dbReference>
<evidence type="ECO:0000256" key="7">
    <source>
        <dbReference type="ARBA" id="ARBA00034478"/>
    </source>
</evidence>
<protein>
    <recommendedName>
        <fullName evidence="9">Methylenetetrahydrofolate reductase</fullName>
    </recommendedName>
</protein>
<dbReference type="Gene3D" id="3.20.20.220">
    <property type="match status" value="1"/>
</dbReference>
<evidence type="ECO:0000256" key="2">
    <source>
        <dbReference type="ARBA" id="ARBA00004777"/>
    </source>
</evidence>
<comment type="cofactor">
    <cofactor evidence="1 9">
        <name>FAD</name>
        <dbReference type="ChEBI" id="CHEBI:57692"/>
    </cofactor>
</comment>
<gene>
    <name evidence="10" type="ORF">EVC62_09675</name>
</gene>
<comment type="catalytic activity">
    <reaction evidence="8">
        <text>(6S)-5-methyl-5,6,7,8-tetrahydrofolate + NAD(+) = (6R)-5,10-methylene-5,6,7,8-tetrahydrofolate + NADH + H(+)</text>
        <dbReference type="Rhea" id="RHEA:19821"/>
        <dbReference type="ChEBI" id="CHEBI:15378"/>
        <dbReference type="ChEBI" id="CHEBI:15636"/>
        <dbReference type="ChEBI" id="CHEBI:18608"/>
        <dbReference type="ChEBI" id="CHEBI:57540"/>
        <dbReference type="ChEBI" id="CHEBI:57945"/>
        <dbReference type="EC" id="1.5.1.54"/>
    </reaction>
    <physiologicalReaction direction="right-to-left" evidence="8">
        <dbReference type="Rhea" id="RHEA:19823"/>
    </physiologicalReaction>
</comment>
<reference evidence="10 11" key="1">
    <citation type="submission" date="2019-01" db="EMBL/GenBank/DDBJ databases">
        <title>Genome sequence of Salinicola endophyticus REST5.</title>
        <authorList>
            <person name="Nascimento F.X."/>
        </authorList>
    </citation>
    <scope>NUCLEOTIDE SEQUENCE [LARGE SCALE GENOMIC DNA]</scope>
    <source>
        <strain evidence="10 11">REST5</strain>
    </source>
</reference>
<dbReference type="InterPro" id="IPR003171">
    <property type="entry name" value="Mehydrof_redctse-like"/>
</dbReference>
<evidence type="ECO:0000256" key="8">
    <source>
        <dbReference type="ARBA" id="ARBA00048628"/>
    </source>
</evidence>
<dbReference type="PANTHER" id="PTHR45754">
    <property type="entry name" value="METHYLENETETRAHYDROFOLATE REDUCTASE"/>
    <property type="match status" value="1"/>
</dbReference>
<keyword evidence="11" id="KW-1185">Reference proteome</keyword>
<name>A0ABY8FG30_9GAMM</name>
<evidence type="ECO:0000256" key="3">
    <source>
        <dbReference type="ARBA" id="ARBA00006743"/>
    </source>
</evidence>
<dbReference type="RefSeq" id="WP_110675656.1">
    <property type="nucleotide sequence ID" value="NZ_CP035631.1"/>
</dbReference>
<evidence type="ECO:0000256" key="5">
    <source>
        <dbReference type="ARBA" id="ARBA00022827"/>
    </source>
</evidence>
<sequence length="306" mass="33464">MSAPFAKPKDAVTTPLNKGPCVPFIPLFQGYSIEATPKAILGDRVEWGALPEETRIFIPQFPKNTHEEMLVCAKRLQGMGFKPVPHVTARSLADKRAFERLLSKLVEETAVDEILLLAGGDDTPRGQLGNTLELLESGIIERVGIRRIGVAGHPEGHPEATQEALDRALAIKNAFSVETGIPLYIVTQFFFDADPFIAWERRIREQGNRLPIHAGLHGLASGPSLLKHAMACGVGSSVKVLRRNMTGLRGLLSMSWRGQDPGRIVKALAASKERDPASNLAGFHFYALGAFDLTVKWANRFAQTRG</sequence>
<dbReference type="SUPFAM" id="SSF51730">
    <property type="entry name" value="FAD-linked oxidoreductase"/>
    <property type="match status" value="1"/>
</dbReference>
<proteinExistence type="inferred from homology"/>
<keyword evidence="4 9" id="KW-0285">Flavoprotein</keyword>
<comment type="pathway">
    <text evidence="7">Amino-acid biosynthesis; L-methionine biosynthesis via de novo pathway.</text>
</comment>
<evidence type="ECO:0000256" key="6">
    <source>
        <dbReference type="ARBA" id="ARBA00023002"/>
    </source>
</evidence>
<dbReference type="PANTHER" id="PTHR45754:SF3">
    <property type="entry name" value="METHYLENETETRAHYDROFOLATE REDUCTASE (NADPH)"/>
    <property type="match status" value="1"/>
</dbReference>
<keyword evidence="5 9" id="KW-0274">FAD</keyword>
<dbReference type="InterPro" id="IPR029041">
    <property type="entry name" value="FAD-linked_oxidoreductase-like"/>
</dbReference>
<evidence type="ECO:0000313" key="11">
    <source>
        <dbReference type="Proteomes" id="UP001321526"/>
    </source>
</evidence>
<keyword evidence="6 9" id="KW-0560">Oxidoreductase</keyword>
<evidence type="ECO:0000256" key="4">
    <source>
        <dbReference type="ARBA" id="ARBA00022630"/>
    </source>
</evidence>
<comment type="pathway">
    <text evidence="2 9">One-carbon metabolism; tetrahydrofolate interconversion.</text>
</comment>
<evidence type="ECO:0000313" key="10">
    <source>
        <dbReference type="EMBL" id="WFF41746.1"/>
    </source>
</evidence>
<accession>A0ABY8FG30</accession>
<dbReference type="EMBL" id="CP035631">
    <property type="protein sequence ID" value="WFF41746.1"/>
    <property type="molecule type" value="Genomic_DNA"/>
</dbReference>
<comment type="similarity">
    <text evidence="3 9">Belongs to the methylenetetrahydrofolate reductase family.</text>
</comment>
<organism evidence="10 11">
    <name type="scientific">Salinicola endophyticus</name>
    <dbReference type="NCBI Taxonomy" id="1949083"/>
    <lineage>
        <taxon>Bacteria</taxon>
        <taxon>Pseudomonadati</taxon>
        <taxon>Pseudomonadota</taxon>
        <taxon>Gammaproteobacteria</taxon>
        <taxon>Oceanospirillales</taxon>
        <taxon>Halomonadaceae</taxon>
        <taxon>Salinicola</taxon>
    </lineage>
</organism>
<evidence type="ECO:0000256" key="1">
    <source>
        <dbReference type="ARBA" id="ARBA00001974"/>
    </source>
</evidence>
<evidence type="ECO:0000256" key="9">
    <source>
        <dbReference type="RuleBase" id="RU003862"/>
    </source>
</evidence>